<protein>
    <submittedName>
        <fullName evidence="1">Cadmium efflux system accessory protein</fullName>
    </submittedName>
</protein>
<dbReference type="Proteomes" id="UP000032871">
    <property type="component" value="Unassembled WGS sequence"/>
</dbReference>
<keyword evidence="2" id="KW-1185">Reference proteome</keyword>
<sequence>MKSLLDSNTGKPIYELKLQTENRFCDLDHKVRSVGGERVRKLTFYILADFR</sequence>
<accession>E6KYR6</accession>
<reference evidence="1 2" key="1">
    <citation type="submission" date="2010-12" db="EMBL/GenBank/DDBJ databases">
        <authorList>
            <person name="Muzny D."/>
            <person name="Qin X."/>
            <person name="Deng J."/>
            <person name="Jiang H."/>
            <person name="Liu Y."/>
            <person name="Qu J."/>
            <person name="Song X.-Z."/>
            <person name="Zhang L."/>
            <person name="Thornton R."/>
            <person name="Coyle M."/>
            <person name="Francisco L."/>
            <person name="Jackson L."/>
            <person name="Javaid M."/>
            <person name="Korchina V."/>
            <person name="Kovar C."/>
            <person name="Mata R."/>
            <person name="Mathew T."/>
            <person name="Ngo R."/>
            <person name="Nguyen L."/>
            <person name="Nguyen N."/>
            <person name="Okwuonu G."/>
            <person name="Ongeri F."/>
            <person name="Pham C."/>
            <person name="Simmons D."/>
            <person name="Wilczek-Boney K."/>
            <person name="Hale W."/>
            <person name="Jakkamsetti A."/>
            <person name="Pham P."/>
            <person name="Ruth R."/>
            <person name="San Lucas F."/>
            <person name="Warren J."/>
            <person name="Zhang J."/>
            <person name="Zhao Z."/>
            <person name="Zhou C."/>
            <person name="Zhu D."/>
            <person name="Lee S."/>
            <person name="Bess C."/>
            <person name="Blankenburg K."/>
            <person name="Forbes L."/>
            <person name="Fu Q."/>
            <person name="Gubbala S."/>
            <person name="Hirani K."/>
            <person name="Jayaseelan J.C."/>
            <person name="Lara F."/>
            <person name="Munidasa M."/>
            <person name="Palculict T."/>
            <person name="Patil S."/>
            <person name="Pu L.-L."/>
            <person name="Saada N."/>
            <person name="Tang L."/>
            <person name="Weissenberger G."/>
            <person name="Zhu Y."/>
            <person name="Hemphill L."/>
            <person name="Shang Y."/>
            <person name="Youmans B."/>
            <person name="Ayvaz T."/>
            <person name="Ross M."/>
            <person name="Santibanez J."/>
            <person name="Aqrawi P."/>
            <person name="Gross S."/>
            <person name="Joshi V."/>
            <person name="Fowler G."/>
            <person name="Nazareth L."/>
            <person name="Reid J."/>
            <person name="Worley K."/>
            <person name="Petrosino J."/>
            <person name="Highlander S."/>
            <person name="Gibbs R."/>
        </authorList>
    </citation>
    <scope>NUCLEOTIDE SEQUENCE [LARGE SCALE GENOMIC DNA]</scope>
    <source>
        <strain evidence="1 2">ATCC 33393</strain>
    </source>
</reference>
<evidence type="ECO:0000313" key="2">
    <source>
        <dbReference type="Proteomes" id="UP000032871"/>
    </source>
</evidence>
<dbReference type="EMBL" id="AEPS01000008">
    <property type="protein sequence ID" value="EFU67343.1"/>
    <property type="molecule type" value="Genomic_DNA"/>
</dbReference>
<gene>
    <name evidence="1" type="ORF">HMPREF9064_1298</name>
</gene>
<comment type="caution">
    <text evidence="1">The sequence shown here is derived from an EMBL/GenBank/DDBJ whole genome shotgun (WGS) entry which is preliminary data.</text>
</comment>
<name>E6KYR6_9PAST</name>
<dbReference type="AlphaFoldDB" id="E6KYR6"/>
<dbReference type="HOGENOM" id="CLU_3094768_0_0_6"/>
<proteinExistence type="predicted"/>
<organism evidence="1 2">
    <name type="scientific">Aggregatibacter segnis ATCC 33393</name>
    <dbReference type="NCBI Taxonomy" id="888057"/>
    <lineage>
        <taxon>Bacteria</taxon>
        <taxon>Pseudomonadati</taxon>
        <taxon>Pseudomonadota</taxon>
        <taxon>Gammaproteobacteria</taxon>
        <taxon>Pasteurellales</taxon>
        <taxon>Pasteurellaceae</taxon>
        <taxon>Aggregatibacter</taxon>
    </lineage>
</organism>
<evidence type="ECO:0000313" key="1">
    <source>
        <dbReference type="EMBL" id="EFU67343.1"/>
    </source>
</evidence>